<dbReference type="InterPro" id="IPR011990">
    <property type="entry name" value="TPR-like_helical_dom_sf"/>
</dbReference>
<evidence type="ECO:0000313" key="8">
    <source>
        <dbReference type="Proteomes" id="UP001141806"/>
    </source>
</evidence>
<feature type="transmembrane region" description="Helical" evidence="6">
    <location>
        <begin position="198"/>
        <end position="217"/>
    </location>
</feature>
<feature type="transmembrane region" description="Helical" evidence="6">
    <location>
        <begin position="291"/>
        <end position="316"/>
    </location>
</feature>
<dbReference type="Pfam" id="PF14559">
    <property type="entry name" value="TPR_19"/>
    <property type="match status" value="1"/>
</dbReference>
<keyword evidence="3 6" id="KW-0812">Transmembrane</keyword>
<evidence type="ECO:0000256" key="4">
    <source>
        <dbReference type="ARBA" id="ARBA00022989"/>
    </source>
</evidence>
<dbReference type="Gene3D" id="1.25.40.10">
    <property type="entry name" value="Tetratricopeptide repeat domain"/>
    <property type="match status" value="1"/>
</dbReference>
<dbReference type="AlphaFoldDB" id="A0A9Q0KKZ9"/>
<evidence type="ECO:0000256" key="3">
    <source>
        <dbReference type="ARBA" id="ARBA00022692"/>
    </source>
</evidence>
<feature type="transmembrane region" description="Helical" evidence="6">
    <location>
        <begin position="249"/>
        <end position="270"/>
    </location>
</feature>
<protein>
    <recommendedName>
        <fullName evidence="9">ALBINO3-like protein 2, chloroplastic</fullName>
    </recommendedName>
</protein>
<reference evidence="7" key="1">
    <citation type="journal article" date="2023" name="Plant J.">
        <title>The genome of the king protea, Protea cynaroides.</title>
        <authorList>
            <person name="Chang J."/>
            <person name="Duong T.A."/>
            <person name="Schoeman C."/>
            <person name="Ma X."/>
            <person name="Roodt D."/>
            <person name="Barker N."/>
            <person name="Li Z."/>
            <person name="Van de Peer Y."/>
            <person name="Mizrachi E."/>
        </authorList>
    </citation>
    <scope>NUCLEOTIDE SEQUENCE</scope>
    <source>
        <tissue evidence="7">Young leaves</tissue>
    </source>
</reference>
<dbReference type="EMBL" id="JAMYWD010000004">
    <property type="protein sequence ID" value="KAJ4972563.1"/>
    <property type="molecule type" value="Genomic_DNA"/>
</dbReference>
<dbReference type="GO" id="GO:0005743">
    <property type="term" value="C:mitochondrial inner membrane"/>
    <property type="evidence" value="ECO:0007669"/>
    <property type="project" value="TreeGrafter"/>
</dbReference>
<organism evidence="7 8">
    <name type="scientific">Protea cynaroides</name>
    <dbReference type="NCBI Taxonomy" id="273540"/>
    <lineage>
        <taxon>Eukaryota</taxon>
        <taxon>Viridiplantae</taxon>
        <taxon>Streptophyta</taxon>
        <taxon>Embryophyta</taxon>
        <taxon>Tracheophyta</taxon>
        <taxon>Spermatophyta</taxon>
        <taxon>Magnoliopsida</taxon>
        <taxon>Proteales</taxon>
        <taxon>Proteaceae</taxon>
        <taxon>Protea</taxon>
    </lineage>
</organism>
<feature type="transmembrane region" description="Helical" evidence="6">
    <location>
        <begin position="129"/>
        <end position="152"/>
    </location>
</feature>
<evidence type="ECO:0008006" key="9">
    <source>
        <dbReference type="Google" id="ProtNLM"/>
    </source>
</evidence>
<evidence type="ECO:0000256" key="5">
    <source>
        <dbReference type="ARBA" id="ARBA00023136"/>
    </source>
</evidence>
<comment type="similarity">
    <text evidence="2">Belongs to the OXA1/ALB3/YidC (TC 2.A.9.2) family.</text>
</comment>
<dbReference type="InterPro" id="IPR019734">
    <property type="entry name" value="TPR_rpt"/>
</dbReference>
<evidence type="ECO:0000256" key="1">
    <source>
        <dbReference type="ARBA" id="ARBA00004141"/>
    </source>
</evidence>
<dbReference type="InterPro" id="IPR001708">
    <property type="entry name" value="YidC/ALB3/OXA1/COX18"/>
</dbReference>
<sequence>MGIPKLCFELRRVRSLSTSFSLSNSLYLHNRGFFSSSPSYVYNNYTIFRDKIKPNANSSAPYWDHTSFRPFLLAALTSSSGNEGGTDGEPRSEVESLIPDLSGSGVADGSFPVDVVISLLDGYHELTGLPWWVIIASSTLALRLAMLPVLIVQLRKLKKISELFSKLPPPLPPPFSGKSFIDQYLLFRKKKQELGCPSYLWSFASFAVQVPCFFLWMTSIRRMSLDLHPGFDTGGTLWFQNLTELPHGLLSPIFPVLVAGLHFINVQISFQNSSVGKMTGLLSILAKYYKHYLNVLTLPLLAIGFCVPQGSLIYWVTNSSLTVIQQLSLNNSAIRTKLGLPDKNVPVKSEISGKFDTPEESSFASGMTNNISVQGLSPEELFGLSIQLLAKGHKDRAIPLLRLALDKDPEYLRALIVLGQTFLQKGMLTEATEHLEHAISKLSLVSHPTNEQIDLLILASQWAGVSYMKQERKKEGIEHLERITQIKEPEDPMAKAHYFDGLLLLASALYDDERKTEAAKYLRMAVAYNPAYSVYLEQCEDDDNLINTQRDR</sequence>
<name>A0A9Q0KKZ9_9MAGN</name>
<gene>
    <name evidence="7" type="ORF">NE237_005737</name>
</gene>
<keyword evidence="4 6" id="KW-1133">Transmembrane helix</keyword>
<dbReference type="Proteomes" id="UP001141806">
    <property type="component" value="Unassembled WGS sequence"/>
</dbReference>
<dbReference type="CDD" id="cd20069">
    <property type="entry name" value="5TM_Oxa1-like"/>
    <property type="match status" value="1"/>
</dbReference>
<evidence type="ECO:0000313" key="7">
    <source>
        <dbReference type="EMBL" id="KAJ4972563.1"/>
    </source>
</evidence>
<dbReference type="SMART" id="SM00028">
    <property type="entry name" value="TPR"/>
    <property type="match status" value="3"/>
</dbReference>
<dbReference type="GO" id="GO:0032977">
    <property type="term" value="F:membrane insertase activity"/>
    <property type="evidence" value="ECO:0007669"/>
    <property type="project" value="InterPro"/>
</dbReference>
<comment type="caution">
    <text evidence="7">The sequence shown here is derived from an EMBL/GenBank/DDBJ whole genome shotgun (WGS) entry which is preliminary data.</text>
</comment>
<keyword evidence="5 6" id="KW-0472">Membrane</keyword>
<evidence type="ECO:0000256" key="2">
    <source>
        <dbReference type="ARBA" id="ARBA00010583"/>
    </source>
</evidence>
<dbReference type="OrthoDB" id="2148490at2759"/>
<evidence type="ECO:0000256" key="6">
    <source>
        <dbReference type="SAM" id="Phobius"/>
    </source>
</evidence>
<dbReference type="PANTHER" id="PTHR12428:SF65">
    <property type="entry name" value="CYTOCHROME C OXIDASE ASSEMBLY PROTEIN COX18, MITOCHONDRIAL"/>
    <property type="match status" value="1"/>
</dbReference>
<comment type="subcellular location">
    <subcellularLocation>
        <location evidence="1">Membrane</location>
        <topology evidence="1">Multi-pass membrane protein</topology>
    </subcellularLocation>
</comment>
<dbReference type="GO" id="GO:0032979">
    <property type="term" value="P:protein insertion into mitochondrial inner membrane from matrix"/>
    <property type="evidence" value="ECO:0007669"/>
    <property type="project" value="TreeGrafter"/>
</dbReference>
<dbReference type="SUPFAM" id="SSF48452">
    <property type="entry name" value="TPR-like"/>
    <property type="match status" value="1"/>
</dbReference>
<accession>A0A9Q0KKZ9</accession>
<keyword evidence="8" id="KW-1185">Reference proteome</keyword>
<dbReference type="PANTHER" id="PTHR12428">
    <property type="entry name" value="OXA1"/>
    <property type="match status" value="1"/>
</dbReference>
<proteinExistence type="inferred from homology"/>